<dbReference type="AlphaFoldDB" id="A0AAE1D9Y9"/>
<name>A0AAE1D9Y9_9GAST</name>
<dbReference type="Proteomes" id="UP001283361">
    <property type="component" value="Unassembled WGS sequence"/>
</dbReference>
<evidence type="ECO:0000313" key="2">
    <source>
        <dbReference type="Proteomes" id="UP001283361"/>
    </source>
</evidence>
<organism evidence="1 2">
    <name type="scientific">Elysia crispata</name>
    <name type="common">lettuce slug</name>
    <dbReference type="NCBI Taxonomy" id="231223"/>
    <lineage>
        <taxon>Eukaryota</taxon>
        <taxon>Metazoa</taxon>
        <taxon>Spiralia</taxon>
        <taxon>Lophotrochozoa</taxon>
        <taxon>Mollusca</taxon>
        <taxon>Gastropoda</taxon>
        <taxon>Heterobranchia</taxon>
        <taxon>Euthyneura</taxon>
        <taxon>Panpulmonata</taxon>
        <taxon>Sacoglossa</taxon>
        <taxon>Placobranchoidea</taxon>
        <taxon>Plakobranchidae</taxon>
        <taxon>Elysia</taxon>
    </lineage>
</organism>
<protein>
    <submittedName>
        <fullName evidence="1">Uncharacterized protein</fullName>
    </submittedName>
</protein>
<evidence type="ECO:0000313" key="1">
    <source>
        <dbReference type="EMBL" id="KAK3761833.1"/>
    </source>
</evidence>
<sequence>MLAFVWRRSTSHQPPVGRGGFKSLMKEMKDLREARMVRISRKSEIDEVGESKKLWSCRKVSCGDSAETQLEIDNYRSSDIDLIGNSGTTRTLSCHRATHMLNDVKHSPSQKTWAALRELRREDSNQPVHSSTL</sequence>
<reference evidence="1" key="1">
    <citation type="journal article" date="2023" name="G3 (Bethesda)">
        <title>A reference genome for the long-term kleptoplast-retaining sea slug Elysia crispata morphotype clarki.</title>
        <authorList>
            <person name="Eastman K.E."/>
            <person name="Pendleton A.L."/>
            <person name="Shaikh M.A."/>
            <person name="Suttiyut T."/>
            <person name="Ogas R."/>
            <person name="Tomko P."/>
            <person name="Gavelis G."/>
            <person name="Widhalm J.R."/>
            <person name="Wisecaver J.H."/>
        </authorList>
    </citation>
    <scope>NUCLEOTIDE SEQUENCE</scope>
    <source>
        <strain evidence="1">ECLA1</strain>
    </source>
</reference>
<comment type="caution">
    <text evidence="1">The sequence shown here is derived from an EMBL/GenBank/DDBJ whole genome shotgun (WGS) entry which is preliminary data.</text>
</comment>
<keyword evidence="2" id="KW-1185">Reference proteome</keyword>
<dbReference type="EMBL" id="JAWDGP010004825">
    <property type="protein sequence ID" value="KAK3761833.1"/>
    <property type="molecule type" value="Genomic_DNA"/>
</dbReference>
<accession>A0AAE1D9Y9</accession>
<gene>
    <name evidence="1" type="ORF">RRG08_014195</name>
</gene>
<proteinExistence type="predicted"/>